<evidence type="ECO:0000313" key="5">
    <source>
        <dbReference type="EMBL" id="CAB4948037.1"/>
    </source>
</evidence>
<name>A0A6J7JYD7_9ZZZZ</name>
<proteinExistence type="predicted"/>
<dbReference type="EMBL" id="CAFBNE010000037">
    <property type="protein sequence ID" value="CAB4948037.1"/>
    <property type="molecule type" value="Genomic_DNA"/>
</dbReference>
<dbReference type="Gene3D" id="3.20.20.60">
    <property type="entry name" value="Phosphoenolpyruvate-binding domains"/>
    <property type="match status" value="1"/>
</dbReference>
<reference evidence="5" key="1">
    <citation type="submission" date="2020-05" db="EMBL/GenBank/DDBJ databases">
        <authorList>
            <person name="Chiriac C."/>
            <person name="Salcher M."/>
            <person name="Ghai R."/>
            <person name="Kavagutti S V."/>
        </authorList>
    </citation>
    <scope>NUCLEOTIDE SEQUENCE</scope>
</reference>
<keyword evidence="3" id="KW-0460">Magnesium</keyword>
<feature type="domain" description="HpcH/HpaI aldolase/citrate lyase" evidence="4">
    <location>
        <begin position="6"/>
        <end position="214"/>
    </location>
</feature>
<sequence>MGAAAWLYVPASKLDTLLSKATSSADAVVIDLEDAVHPDQRPMARELVEQCLTSRAVPVDLRINPVGTDDFARDAATVARVAGHLSGIRLPKVDTAADARAAADALAEHFDRPFLVCQLESARGVTNAHDIAAVAGVQSIMLGESDLRADLRVPRGEEAGLTLARQTVVLASRAAGLEPPIGSVFPRIDDDAGLRASTELLRAYGFHGRSCIHPRQVPIVRAVFAPTEEEIAWAHAVASTAEAMSAVLEGAAKLDDGSFIDPAVERQARDILRRAGATP</sequence>
<organism evidence="5">
    <name type="scientific">freshwater metagenome</name>
    <dbReference type="NCBI Taxonomy" id="449393"/>
    <lineage>
        <taxon>unclassified sequences</taxon>
        <taxon>metagenomes</taxon>
        <taxon>ecological metagenomes</taxon>
    </lineage>
</organism>
<dbReference type="InterPro" id="IPR040442">
    <property type="entry name" value="Pyrv_kinase-like_dom_sf"/>
</dbReference>
<dbReference type="PANTHER" id="PTHR32308">
    <property type="entry name" value="LYASE BETA SUBUNIT, PUTATIVE (AFU_ORTHOLOGUE AFUA_4G13030)-RELATED"/>
    <property type="match status" value="1"/>
</dbReference>
<keyword evidence="2" id="KW-0479">Metal-binding</keyword>
<dbReference type="InterPro" id="IPR015813">
    <property type="entry name" value="Pyrv/PenolPyrv_kinase-like_dom"/>
</dbReference>
<dbReference type="PIRSF" id="PIRSF015582">
    <property type="entry name" value="Cit_lyase_B"/>
    <property type="match status" value="1"/>
</dbReference>
<dbReference type="AlphaFoldDB" id="A0A6J7JYD7"/>
<evidence type="ECO:0000259" key="4">
    <source>
        <dbReference type="Pfam" id="PF03328"/>
    </source>
</evidence>
<dbReference type="InterPro" id="IPR011206">
    <property type="entry name" value="Citrate_lyase_beta/mcl1/mcl2"/>
</dbReference>
<dbReference type="SUPFAM" id="SSF51621">
    <property type="entry name" value="Phosphoenolpyruvate/pyruvate domain"/>
    <property type="match status" value="1"/>
</dbReference>
<evidence type="ECO:0000256" key="3">
    <source>
        <dbReference type="ARBA" id="ARBA00022842"/>
    </source>
</evidence>
<dbReference type="GO" id="GO:0003824">
    <property type="term" value="F:catalytic activity"/>
    <property type="evidence" value="ECO:0007669"/>
    <property type="project" value="InterPro"/>
</dbReference>
<dbReference type="InterPro" id="IPR005000">
    <property type="entry name" value="Aldolase/citrate-lyase_domain"/>
</dbReference>
<comment type="cofactor">
    <cofactor evidence="1">
        <name>Mg(2+)</name>
        <dbReference type="ChEBI" id="CHEBI:18420"/>
    </cofactor>
</comment>
<accession>A0A6J7JYD7</accession>
<protein>
    <submittedName>
        <fullName evidence="5">Unannotated protein</fullName>
    </submittedName>
</protein>
<dbReference type="PANTHER" id="PTHR32308:SF10">
    <property type="entry name" value="CITRATE LYASE SUBUNIT BETA"/>
    <property type="match status" value="1"/>
</dbReference>
<evidence type="ECO:0000256" key="1">
    <source>
        <dbReference type="ARBA" id="ARBA00001946"/>
    </source>
</evidence>
<gene>
    <name evidence="5" type="ORF">UFOPK3772_01357</name>
</gene>
<dbReference type="GO" id="GO:0006107">
    <property type="term" value="P:oxaloacetate metabolic process"/>
    <property type="evidence" value="ECO:0007669"/>
    <property type="project" value="TreeGrafter"/>
</dbReference>
<evidence type="ECO:0000256" key="2">
    <source>
        <dbReference type="ARBA" id="ARBA00022723"/>
    </source>
</evidence>
<dbReference type="Pfam" id="PF03328">
    <property type="entry name" value="HpcH_HpaI"/>
    <property type="match status" value="1"/>
</dbReference>
<dbReference type="GO" id="GO:0000287">
    <property type="term" value="F:magnesium ion binding"/>
    <property type="evidence" value="ECO:0007669"/>
    <property type="project" value="TreeGrafter"/>
</dbReference>